<keyword evidence="1" id="KW-0472">Membrane</keyword>
<feature type="transmembrane region" description="Helical" evidence="1">
    <location>
        <begin position="37"/>
        <end position="55"/>
    </location>
</feature>
<proteinExistence type="predicted"/>
<reference evidence="2 3" key="1">
    <citation type="submission" date="2017-05" db="EMBL/GenBank/DDBJ databases">
        <authorList>
            <person name="Song R."/>
            <person name="Chenine A.L."/>
            <person name="Ruprecht R.M."/>
        </authorList>
    </citation>
    <scope>NUCLEOTIDE SEQUENCE [LARGE SCALE GENOMIC DNA]</scope>
    <source>
        <strain evidence="2 3">CECT 8899</strain>
    </source>
</reference>
<gene>
    <name evidence="2" type="ORF">LOM8899_00714</name>
</gene>
<evidence type="ECO:0008006" key="4">
    <source>
        <dbReference type="Google" id="ProtNLM"/>
    </source>
</evidence>
<sequence length="80" mass="8180">MVISNETLPANPKGAQGMLNKLQRFRAEEDGAVTVDWVVLTAGLLILGILVVGSIQSGATETSGALGTQLGAAQVPSVTF</sequence>
<keyword evidence="1" id="KW-0812">Transmembrane</keyword>
<evidence type="ECO:0000256" key="1">
    <source>
        <dbReference type="SAM" id="Phobius"/>
    </source>
</evidence>
<name>A0A238LA45_9RHOB</name>
<dbReference type="Proteomes" id="UP000201613">
    <property type="component" value="Unassembled WGS sequence"/>
</dbReference>
<keyword evidence="1" id="KW-1133">Transmembrane helix</keyword>
<organism evidence="2 3">
    <name type="scientific">Flavimaricola marinus</name>
    <dbReference type="NCBI Taxonomy" id="1819565"/>
    <lineage>
        <taxon>Bacteria</taxon>
        <taxon>Pseudomonadati</taxon>
        <taxon>Pseudomonadota</taxon>
        <taxon>Alphaproteobacteria</taxon>
        <taxon>Rhodobacterales</taxon>
        <taxon>Paracoccaceae</taxon>
        <taxon>Flavimaricola</taxon>
    </lineage>
</organism>
<evidence type="ECO:0000313" key="3">
    <source>
        <dbReference type="Proteomes" id="UP000201613"/>
    </source>
</evidence>
<protein>
    <recommendedName>
        <fullName evidence="4">Flp/Fap pilin component</fullName>
    </recommendedName>
</protein>
<dbReference type="EMBL" id="FXZK01000001">
    <property type="protein sequence ID" value="SMY06587.1"/>
    <property type="molecule type" value="Genomic_DNA"/>
</dbReference>
<accession>A0A238LA45</accession>
<dbReference type="AlphaFoldDB" id="A0A238LA45"/>
<evidence type="ECO:0000313" key="2">
    <source>
        <dbReference type="EMBL" id="SMY06587.1"/>
    </source>
</evidence>
<keyword evidence="3" id="KW-1185">Reference proteome</keyword>